<dbReference type="Proteomes" id="UP000568380">
    <property type="component" value="Unassembled WGS sequence"/>
</dbReference>
<dbReference type="PANTHER" id="PTHR47691">
    <property type="entry name" value="REGULATOR-RELATED"/>
    <property type="match status" value="1"/>
</dbReference>
<dbReference type="EMBL" id="JACHIN010000011">
    <property type="protein sequence ID" value="MBB5081802.1"/>
    <property type="molecule type" value="Genomic_DNA"/>
</dbReference>
<dbReference type="PRINTS" id="PR00364">
    <property type="entry name" value="DISEASERSIST"/>
</dbReference>
<gene>
    <name evidence="2" type="ORF">HNR40_007297</name>
</gene>
<dbReference type="SMART" id="SM00530">
    <property type="entry name" value="HTH_XRE"/>
    <property type="match status" value="1"/>
</dbReference>
<dbReference type="InterPro" id="IPR001387">
    <property type="entry name" value="Cro/C1-type_HTH"/>
</dbReference>
<sequence>MSAMALDGLHARRLAAELRVLKAASGLGLVQMAARTHCSKSSLERYLNGKLLPSRQAVEAISKACRGDTARLVALWELAVADPPMWRRPAQLPHDVAGFTGRSAELARLAALVPDADHAVAIAVIDGVAGVGKSALAVHVAHRVAGRFPDGQLHVDLRGSGADPMPPAEAQARFLRALAPDLRHLPAEVGERAALLRSLIGDRRMLILLDDAATTDQVRALLPGNAGCLVLVTGRHRLGGLVARDGAHHLALSPLTPAESADLLARVAGAERVAAEPEAAARLIRQCGYLPLALRTAAERLVLHPSLTLTDLIARDTVRTECRRAQAAWAFNLLGLRDGPATGRPREVLETLAIAYLIEHQDPNVHALRGDQGSTGHAW</sequence>
<evidence type="ECO:0000259" key="1">
    <source>
        <dbReference type="PROSITE" id="PS50943"/>
    </source>
</evidence>
<dbReference type="RefSeq" id="WP_184969434.1">
    <property type="nucleotide sequence ID" value="NZ_JACHIN010000011.1"/>
</dbReference>
<evidence type="ECO:0000313" key="3">
    <source>
        <dbReference type="Proteomes" id="UP000568380"/>
    </source>
</evidence>
<accession>A0A7W8A8Y7</accession>
<dbReference type="GO" id="GO:0043531">
    <property type="term" value="F:ADP binding"/>
    <property type="evidence" value="ECO:0007669"/>
    <property type="project" value="InterPro"/>
</dbReference>
<dbReference type="Pfam" id="PF13560">
    <property type="entry name" value="HTH_31"/>
    <property type="match status" value="1"/>
</dbReference>
<dbReference type="PANTHER" id="PTHR47691:SF3">
    <property type="entry name" value="HTH-TYPE TRANSCRIPTIONAL REGULATOR RV0890C-RELATED"/>
    <property type="match status" value="1"/>
</dbReference>
<evidence type="ECO:0000313" key="2">
    <source>
        <dbReference type="EMBL" id="MBB5081802.1"/>
    </source>
</evidence>
<dbReference type="CDD" id="cd00093">
    <property type="entry name" value="HTH_XRE"/>
    <property type="match status" value="1"/>
</dbReference>
<dbReference type="InterPro" id="IPR027417">
    <property type="entry name" value="P-loop_NTPase"/>
</dbReference>
<proteinExistence type="predicted"/>
<organism evidence="2 3">
    <name type="scientific">Nonomuraea endophytica</name>
    <dbReference type="NCBI Taxonomy" id="714136"/>
    <lineage>
        <taxon>Bacteria</taxon>
        <taxon>Bacillati</taxon>
        <taxon>Actinomycetota</taxon>
        <taxon>Actinomycetes</taxon>
        <taxon>Streptosporangiales</taxon>
        <taxon>Streptosporangiaceae</taxon>
        <taxon>Nonomuraea</taxon>
    </lineage>
</organism>
<dbReference type="PROSITE" id="PS50943">
    <property type="entry name" value="HTH_CROC1"/>
    <property type="match status" value="1"/>
</dbReference>
<dbReference type="SUPFAM" id="SSF52540">
    <property type="entry name" value="P-loop containing nucleoside triphosphate hydrolases"/>
    <property type="match status" value="1"/>
</dbReference>
<dbReference type="GO" id="GO:0003677">
    <property type="term" value="F:DNA binding"/>
    <property type="evidence" value="ECO:0007669"/>
    <property type="project" value="InterPro"/>
</dbReference>
<dbReference type="AlphaFoldDB" id="A0A7W8A8Y7"/>
<dbReference type="InterPro" id="IPR010982">
    <property type="entry name" value="Lambda_DNA-bd_dom_sf"/>
</dbReference>
<dbReference type="Pfam" id="PF00931">
    <property type="entry name" value="NB-ARC"/>
    <property type="match status" value="1"/>
</dbReference>
<dbReference type="InterPro" id="IPR002182">
    <property type="entry name" value="NB-ARC"/>
</dbReference>
<dbReference type="Gene3D" id="3.40.50.300">
    <property type="entry name" value="P-loop containing nucleotide triphosphate hydrolases"/>
    <property type="match status" value="1"/>
</dbReference>
<dbReference type="SUPFAM" id="SSF47413">
    <property type="entry name" value="lambda repressor-like DNA-binding domains"/>
    <property type="match status" value="1"/>
</dbReference>
<comment type="caution">
    <text evidence="2">The sequence shown here is derived from an EMBL/GenBank/DDBJ whole genome shotgun (WGS) entry which is preliminary data.</text>
</comment>
<keyword evidence="3" id="KW-1185">Reference proteome</keyword>
<reference evidence="2 3" key="1">
    <citation type="submission" date="2020-08" db="EMBL/GenBank/DDBJ databases">
        <title>Genomic Encyclopedia of Type Strains, Phase IV (KMG-IV): sequencing the most valuable type-strain genomes for metagenomic binning, comparative biology and taxonomic classification.</title>
        <authorList>
            <person name="Goeker M."/>
        </authorList>
    </citation>
    <scope>NUCLEOTIDE SEQUENCE [LARGE SCALE GENOMIC DNA]</scope>
    <source>
        <strain evidence="2 3">DSM 45385</strain>
    </source>
</reference>
<name>A0A7W8A8Y7_9ACTN</name>
<protein>
    <submittedName>
        <fullName evidence="2">Transcriptional regulator with XRE-family HTH domain</fullName>
    </submittedName>
</protein>
<feature type="domain" description="HTH cro/C1-type" evidence="1">
    <location>
        <begin position="18"/>
        <end position="72"/>
    </location>
</feature>